<dbReference type="SUPFAM" id="SSF50978">
    <property type="entry name" value="WD40 repeat-like"/>
    <property type="match status" value="1"/>
</dbReference>
<dbReference type="InterPro" id="IPR025662">
    <property type="entry name" value="Sigma_54_int_dom_ATP-bd_1"/>
</dbReference>
<feature type="domain" description="Orc1-like AAA ATPase" evidence="4">
    <location>
        <begin position="289"/>
        <end position="436"/>
    </location>
</feature>
<dbReference type="Gene3D" id="3.40.50.300">
    <property type="entry name" value="P-loop containing nucleotide triphosphate hydrolases"/>
    <property type="match status" value="1"/>
</dbReference>
<dbReference type="PANTHER" id="PTHR19848:SF8">
    <property type="entry name" value="F-BOX AND WD REPEAT DOMAIN CONTAINING 7"/>
    <property type="match status" value="1"/>
</dbReference>
<dbReference type="Proteomes" id="UP000008043">
    <property type="component" value="Chromosome"/>
</dbReference>
<gene>
    <name evidence="5" type="ORF">BN159_0073</name>
</gene>
<dbReference type="OrthoDB" id="218695at2"/>
<dbReference type="PROSITE" id="PS00675">
    <property type="entry name" value="SIGMA54_INTERACT_1"/>
    <property type="match status" value="1"/>
</dbReference>
<evidence type="ECO:0000256" key="2">
    <source>
        <dbReference type="ARBA" id="ARBA00022737"/>
    </source>
</evidence>
<evidence type="ECO:0000259" key="4">
    <source>
        <dbReference type="Pfam" id="PF13191"/>
    </source>
</evidence>
<keyword evidence="6" id="KW-1185">Reference proteome</keyword>
<dbReference type="InterPro" id="IPR027417">
    <property type="entry name" value="P-loop_NTPase"/>
</dbReference>
<dbReference type="eggNOG" id="COG3292">
    <property type="taxonomic scope" value="Bacteria"/>
</dbReference>
<dbReference type="SMART" id="SM00320">
    <property type="entry name" value="WD40"/>
    <property type="match status" value="8"/>
</dbReference>
<dbReference type="PROSITE" id="PS50082">
    <property type="entry name" value="WD_REPEATS_2"/>
    <property type="match status" value="3"/>
</dbReference>
<dbReference type="STRING" id="1214101.BN159_0073"/>
<dbReference type="InterPro" id="IPR036322">
    <property type="entry name" value="WD40_repeat_dom_sf"/>
</dbReference>
<dbReference type="InterPro" id="IPR015943">
    <property type="entry name" value="WD40/YVTN_repeat-like_dom_sf"/>
</dbReference>
<keyword evidence="2" id="KW-0677">Repeat</keyword>
<keyword evidence="1 3" id="KW-0853">WD repeat</keyword>
<dbReference type="Gene3D" id="2.130.10.10">
    <property type="entry name" value="YVTN repeat-like/Quinoprotein amine dehydrogenase"/>
    <property type="match status" value="3"/>
</dbReference>
<dbReference type="HOGENOM" id="CLU_250458_0_0_11"/>
<dbReference type="SUPFAM" id="SSF50998">
    <property type="entry name" value="Quinoprotein alcohol dehydrogenase-like"/>
    <property type="match status" value="1"/>
</dbReference>
<feature type="repeat" description="WD" evidence="3">
    <location>
        <begin position="1327"/>
        <end position="1362"/>
    </location>
</feature>
<dbReference type="eggNOG" id="COG4249">
    <property type="taxonomic scope" value="Bacteria"/>
</dbReference>
<dbReference type="RefSeq" id="WP_015654857.1">
    <property type="nucleotide sequence ID" value="NC_020504.1"/>
</dbReference>
<dbReference type="SUPFAM" id="SSF52540">
    <property type="entry name" value="P-loop containing nucleoside triphosphate hydrolases"/>
    <property type="match status" value="1"/>
</dbReference>
<dbReference type="eggNOG" id="COG1520">
    <property type="taxonomic scope" value="Bacteria"/>
</dbReference>
<evidence type="ECO:0000313" key="5">
    <source>
        <dbReference type="EMBL" id="CCK24452.1"/>
    </source>
</evidence>
<feature type="repeat" description="WD" evidence="3">
    <location>
        <begin position="850"/>
        <end position="864"/>
    </location>
</feature>
<reference evidence="5 6" key="1">
    <citation type="journal article" date="2012" name="J. Bacteriol.">
        <title>Genome sequence of the bacterium Streptomyces davawensis JCM 4913 and heterologous production of the unique antibiotic roseoflavin.</title>
        <authorList>
            <person name="Jankowitsch F."/>
            <person name="Schwarz J."/>
            <person name="Ruckert C."/>
            <person name="Gust B."/>
            <person name="Szczepanowski R."/>
            <person name="Blom J."/>
            <person name="Pelzer S."/>
            <person name="Kalinowski J."/>
            <person name="Mack M."/>
        </authorList>
    </citation>
    <scope>NUCLEOTIDE SEQUENCE [LARGE SCALE GENOMIC DNA]</scope>
    <source>
        <strain evidence="6">DSM 101723 / JCM 4913 / KCC S-0913 / 768</strain>
    </source>
</reference>
<dbReference type="InterPro" id="IPR001680">
    <property type="entry name" value="WD40_rpt"/>
</dbReference>
<dbReference type="PATRIC" id="fig|1214101.3.peg.72"/>
<proteinExistence type="predicted"/>
<organism evidence="5 6">
    <name type="scientific">Streptomyces davaonensis (strain DSM 101723 / JCM 4913 / KCC S-0913 / 768)</name>
    <dbReference type="NCBI Taxonomy" id="1214101"/>
    <lineage>
        <taxon>Bacteria</taxon>
        <taxon>Bacillati</taxon>
        <taxon>Actinomycetota</taxon>
        <taxon>Actinomycetes</taxon>
        <taxon>Kitasatosporales</taxon>
        <taxon>Streptomycetaceae</taxon>
        <taxon>Streptomyces</taxon>
    </lineage>
</organism>
<dbReference type="InterPro" id="IPR041664">
    <property type="entry name" value="AAA_16"/>
</dbReference>
<evidence type="ECO:0000313" key="6">
    <source>
        <dbReference type="Proteomes" id="UP000008043"/>
    </source>
</evidence>
<evidence type="ECO:0000256" key="3">
    <source>
        <dbReference type="PROSITE-ProRule" id="PRU00221"/>
    </source>
</evidence>
<dbReference type="KEGG" id="sdv:BN159_0073"/>
<dbReference type="Pfam" id="PF00400">
    <property type="entry name" value="WD40"/>
    <property type="match status" value="3"/>
</dbReference>
<name>K4QUD0_STRDJ</name>
<dbReference type="Pfam" id="PF13191">
    <property type="entry name" value="AAA_16"/>
    <property type="match status" value="1"/>
</dbReference>
<accession>K4QUD0</accession>
<dbReference type="PANTHER" id="PTHR19848">
    <property type="entry name" value="WD40 REPEAT PROTEIN"/>
    <property type="match status" value="1"/>
</dbReference>
<dbReference type="EMBL" id="HE971709">
    <property type="protein sequence ID" value="CCK24452.1"/>
    <property type="molecule type" value="Genomic_DNA"/>
</dbReference>
<protein>
    <recommendedName>
        <fullName evidence="4">Orc1-like AAA ATPase domain-containing protein</fullName>
    </recommendedName>
</protein>
<sequence length="1466" mass="155771">MNDRAAPETKQRTLIEIAVSDYDTGDVSRDAVFKKGIDAQVGAVRGWWANEGLGAERRFTVAAPGQLRDVYDLRAFLDERRPESAAHDEALVVYVTGHGVSRPSDEHFLLLPGSRMDRLPATAFATADLITRVLDSDADHVLVMVDSCYSGVLREELRRRCRALSEARRQLNSLVVMSSANETGTPHPEQFTRFLEAVVAHFTDRQSGYARSHLSFAELFTAMEGLYQSGVAPEVQFLWPEHTLPGRRDHAQPHPCLPNPGYEPRPDLDLYWLSRASGRPSLDDFGWYFTGRTRQVRRLTEFLENGSGTLVVTGETGSGKSALLARVVTLSAPTFRSDERYRSVVEAVPPDLLVPEGVVDAAVLARNTDVDELAAALYTALTDEPPAAGRAITPLDQLLDHVLAAVRHMGRPLTIVIDGIDEARNPRSIVTNLIRRLADLWTDTGQLAVRMLLGVRSAHAGPDGRLRPSPDRASDLLDLLIHSTDAGEPLRTDTGTAQDIEAYASTLLRTLFDSSGSSPRPDPRALGEVAAAVAQEVAPSFLDARLAVEALHSQGQLPDPDDPQWRRTLRQGTQELMRQDIAATGRHTGVPAELIVQVLRTTALAQGAGLPWADVWPCAVAALAGDGVTIPDSVIRDVRESRLKGYLTTAVEDDRYVYRPIHERISEVLRDSPQVLLGAEAPPSAPEASAAGVREAHRQLAVAFSELRETDDVPPHPYLRRHLIQHAAAGGVLNDQVITEKFLPYETSGNVRGTLGLLSEHAEGTRRLLAWSGIEPFLADAPPLARAESLRFAQWGPDAAASSPGAAPSPVVGHLAPGWKDIAVAGNVLARHDTDVCSLVSFTLRDGTPLIAIGGADGTVRVWDPSTVTPVGPPIPGQGPFARTLAVMPRPQGDPLLAVGCDGGVWTCDPLSGRHTPLPVTASVHDMVSFRGREGRVRLAIGTSDGLALHDLNTGTVLAHEGAGADALAGRVHALAALALPGGRTLLAVSRADTVEILDGASLDLVCTVPARQEGISALALLTTRNGNAMLALATRASKTVRFWDALTGTEDRHCTIRQSAAVLAPYPQPGAGTLLALGADDGAVQLWDPEASEEVCRFPADHTSAVTGLAVVRGPDGVCVLVSGSLDGTVRVWNPQARTRRTVSSSRPADGTLLAVLEGGSNPAELVSVGPDQNLVMRSADTGEVRASIAFPQAGVDGSVTALAAHTAADGSAMVFVGLPDKTVGCWNGDWKLMNAWTSQEDHATAFAAFTDGARTVLAVGTSRGSVAYCDPATGEVLGWLNNSADTGRPVRALAYLPLPSGGVLAVASDQGVRLCRPFHQPHEQWPGHTGPVKTLAVCPGDDAGEWLLVAGGVDGRVRLWAPAVSGQQPYTLLTRHDGPVSALGIVRLPGCGPLIVSTGLKDTTMRLCNPGTGEEVLRLVTATSLTSLGIPPLHSIPAIRQPLIAFGGPAGIAAVTLRLPQVEE</sequence>
<evidence type="ECO:0000256" key="1">
    <source>
        <dbReference type="ARBA" id="ARBA00022574"/>
    </source>
</evidence>
<dbReference type="InterPro" id="IPR011047">
    <property type="entry name" value="Quinoprotein_ADH-like_sf"/>
</dbReference>
<feature type="repeat" description="WD" evidence="3">
    <location>
        <begin position="1122"/>
        <end position="1135"/>
    </location>
</feature>